<name>A0ABV9R6H0_9MICO</name>
<evidence type="ECO:0000313" key="3">
    <source>
        <dbReference type="Proteomes" id="UP001595960"/>
    </source>
</evidence>
<accession>A0ABV9R6H0</accession>
<keyword evidence="3" id="KW-1185">Reference proteome</keyword>
<evidence type="ECO:0000313" key="2">
    <source>
        <dbReference type="EMBL" id="MFC4829079.1"/>
    </source>
</evidence>
<reference evidence="3" key="1">
    <citation type="journal article" date="2019" name="Int. J. Syst. Evol. Microbiol.">
        <title>The Global Catalogue of Microorganisms (GCM) 10K type strain sequencing project: providing services to taxonomists for standard genome sequencing and annotation.</title>
        <authorList>
            <consortium name="The Broad Institute Genomics Platform"/>
            <consortium name="The Broad Institute Genome Sequencing Center for Infectious Disease"/>
            <person name="Wu L."/>
            <person name="Ma J."/>
        </authorList>
    </citation>
    <scope>NUCLEOTIDE SEQUENCE [LARGE SCALE GENOMIC DNA]</scope>
    <source>
        <strain evidence="3">CGMCC 1.12192</strain>
    </source>
</reference>
<protein>
    <submittedName>
        <fullName evidence="2">Uncharacterized protein</fullName>
    </submittedName>
</protein>
<dbReference type="Proteomes" id="UP001595960">
    <property type="component" value="Unassembled WGS sequence"/>
</dbReference>
<organism evidence="2 3">
    <name type="scientific">Agromyces aurantiacus</name>
    <dbReference type="NCBI Taxonomy" id="165814"/>
    <lineage>
        <taxon>Bacteria</taxon>
        <taxon>Bacillati</taxon>
        <taxon>Actinomycetota</taxon>
        <taxon>Actinomycetes</taxon>
        <taxon>Micrococcales</taxon>
        <taxon>Microbacteriaceae</taxon>
        <taxon>Agromyces</taxon>
    </lineage>
</organism>
<sequence length="183" mass="20396">MIFAHPHHHHVRPTEAYDWPSLIVNAIAALGTVAAVVVTLVLAYRAWNADRLKRAANEAARLEAQALELHPGPGRMWWLIRRHEPAVRVTWAVRMRFVEKAPQAGAEESDQPDGDSEELIQKESWLIGDDLFTGTMHGFGVGLRVGDYVEVHWTEAGGATYANGVRIRDPNEVHYIANGQNGH</sequence>
<feature type="transmembrane region" description="Helical" evidence="1">
    <location>
        <begin position="22"/>
        <end position="44"/>
    </location>
</feature>
<gene>
    <name evidence="2" type="ORF">ACFPER_09780</name>
</gene>
<dbReference type="EMBL" id="JBHSJC010000001">
    <property type="protein sequence ID" value="MFC4829079.1"/>
    <property type="molecule type" value="Genomic_DNA"/>
</dbReference>
<keyword evidence="1" id="KW-1133">Transmembrane helix</keyword>
<keyword evidence="1" id="KW-0472">Membrane</keyword>
<comment type="caution">
    <text evidence="2">The sequence shown here is derived from an EMBL/GenBank/DDBJ whole genome shotgun (WGS) entry which is preliminary data.</text>
</comment>
<dbReference type="RefSeq" id="WP_204392513.1">
    <property type="nucleotide sequence ID" value="NZ_JAFBBW010000001.1"/>
</dbReference>
<keyword evidence="1" id="KW-0812">Transmembrane</keyword>
<evidence type="ECO:0000256" key="1">
    <source>
        <dbReference type="SAM" id="Phobius"/>
    </source>
</evidence>
<proteinExistence type="predicted"/>